<accession>A0A2U1QM88</accession>
<evidence type="ECO:0000313" key="1">
    <source>
        <dbReference type="EMBL" id="PWA99116.1"/>
    </source>
</evidence>
<name>A0A2U1QM88_ARTAN</name>
<dbReference type="AlphaFoldDB" id="A0A2U1QM88"/>
<protein>
    <submittedName>
        <fullName evidence="1">Harbinger transposase-derived protein</fullName>
    </submittedName>
</protein>
<proteinExistence type="predicted"/>
<comment type="caution">
    <text evidence="1">The sequence shown here is derived from an EMBL/GenBank/DDBJ whole genome shotgun (WGS) entry which is preliminary data.</text>
</comment>
<gene>
    <name evidence="1" type="ORF">CTI12_AA012430</name>
</gene>
<dbReference type="PANTHER" id="PTHR47150:SF4">
    <property type="entry name" value="HARBINGER TRANSPOSASE-DERIVED PROTEIN-RELATED"/>
    <property type="match status" value="1"/>
</dbReference>
<dbReference type="PANTHER" id="PTHR47150">
    <property type="entry name" value="OS12G0169200 PROTEIN"/>
    <property type="match status" value="1"/>
</dbReference>
<sequence>MSSSSTPSSIISSSFDDRKFVISKTIKQAVLFIKIRFKLQLAGCSIPRKISRNPPEKRDRYGAHDRLVAAYLSENLVYDEQVFRRRFRMSRRLFLRIVHDIKSRSRYFQQMQDAGGKLGFSALQKCTSEIRQRALGSIPNA</sequence>
<evidence type="ECO:0000313" key="2">
    <source>
        <dbReference type="Proteomes" id="UP000245207"/>
    </source>
</evidence>
<keyword evidence="2" id="KW-1185">Reference proteome</keyword>
<reference evidence="1 2" key="1">
    <citation type="journal article" date="2018" name="Mol. Plant">
        <title>The genome of Artemisia annua provides insight into the evolution of Asteraceae family and artemisinin biosynthesis.</title>
        <authorList>
            <person name="Shen Q."/>
            <person name="Zhang L."/>
            <person name="Liao Z."/>
            <person name="Wang S."/>
            <person name="Yan T."/>
            <person name="Shi P."/>
            <person name="Liu M."/>
            <person name="Fu X."/>
            <person name="Pan Q."/>
            <person name="Wang Y."/>
            <person name="Lv Z."/>
            <person name="Lu X."/>
            <person name="Zhang F."/>
            <person name="Jiang W."/>
            <person name="Ma Y."/>
            <person name="Chen M."/>
            <person name="Hao X."/>
            <person name="Li L."/>
            <person name="Tang Y."/>
            <person name="Lv G."/>
            <person name="Zhou Y."/>
            <person name="Sun X."/>
            <person name="Brodelius P.E."/>
            <person name="Rose J.K.C."/>
            <person name="Tang K."/>
        </authorList>
    </citation>
    <scope>NUCLEOTIDE SEQUENCE [LARGE SCALE GENOMIC DNA]</scope>
    <source>
        <strain evidence="2">cv. Huhao1</strain>
        <tissue evidence="1">Leaf</tissue>
    </source>
</reference>
<dbReference type="Proteomes" id="UP000245207">
    <property type="component" value="Unassembled WGS sequence"/>
</dbReference>
<organism evidence="1 2">
    <name type="scientific">Artemisia annua</name>
    <name type="common">Sweet wormwood</name>
    <dbReference type="NCBI Taxonomy" id="35608"/>
    <lineage>
        <taxon>Eukaryota</taxon>
        <taxon>Viridiplantae</taxon>
        <taxon>Streptophyta</taxon>
        <taxon>Embryophyta</taxon>
        <taxon>Tracheophyta</taxon>
        <taxon>Spermatophyta</taxon>
        <taxon>Magnoliopsida</taxon>
        <taxon>eudicotyledons</taxon>
        <taxon>Gunneridae</taxon>
        <taxon>Pentapetalae</taxon>
        <taxon>asterids</taxon>
        <taxon>campanulids</taxon>
        <taxon>Asterales</taxon>
        <taxon>Asteraceae</taxon>
        <taxon>Asteroideae</taxon>
        <taxon>Anthemideae</taxon>
        <taxon>Artemisiinae</taxon>
        <taxon>Artemisia</taxon>
    </lineage>
</organism>
<dbReference type="STRING" id="35608.A0A2U1QM88"/>
<dbReference type="OrthoDB" id="124998at2759"/>
<dbReference type="EMBL" id="PKPP01000034">
    <property type="protein sequence ID" value="PWA99116.1"/>
    <property type="molecule type" value="Genomic_DNA"/>
</dbReference>